<evidence type="ECO:0000313" key="1">
    <source>
        <dbReference type="EMBL" id="MET3650614.1"/>
    </source>
</evidence>
<organism evidence="1 2">
    <name type="scientific">Dyella japonica</name>
    <dbReference type="NCBI Taxonomy" id="231455"/>
    <lineage>
        <taxon>Bacteria</taxon>
        <taxon>Pseudomonadati</taxon>
        <taxon>Pseudomonadota</taxon>
        <taxon>Gammaproteobacteria</taxon>
        <taxon>Lysobacterales</taxon>
        <taxon>Rhodanobacteraceae</taxon>
        <taxon>Dyella</taxon>
    </lineage>
</organism>
<proteinExistence type="predicted"/>
<keyword evidence="2" id="KW-1185">Reference proteome</keyword>
<evidence type="ECO:0000313" key="2">
    <source>
        <dbReference type="Proteomes" id="UP001549184"/>
    </source>
</evidence>
<comment type="caution">
    <text evidence="1">The sequence shown here is derived from an EMBL/GenBank/DDBJ whole genome shotgun (WGS) entry which is preliminary data.</text>
</comment>
<dbReference type="EMBL" id="JBEPMU010000001">
    <property type="protein sequence ID" value="MET3650614.1"/>
    <property type="molecule type" value="Genomic_DNA"/>
</dbReference>
<protein>
    <submittedName>
        <fullName evidence="1">Uncharacterized protein</fullName>
    </submittedName>
</protein>
<sequence length="57" mass="6090">MDFPGNVGQLSDTASVEAAERHIRQTLIASSYAGDADIVRPMSFGNLLSGRGTRVRP</sequence>
<gene>
    <name evidence="1" type="ORF">ABIC75_000316</name>
</gene>
<dbReference type="Proteomes" id="UP001549184">
    <property type="component" value="Unassembled WGS sequence"/>
</dbReference>
<accession>A0ABV2JRV9</accession>
<name>A0ABV2JRV9_9GAMM</name>
<reference evidence="1 2" key="1">
    <citation type="submission" date="2024-06" db="EMBL/GenBank/DDBJ databases">
        <title>Sorghum-associated microbial communities from plants grown in Nebraska, USA.</title>
        <authorList>
            <person name="Schachtman D."/>
        </authorList>
    </citation>
    <scope>NUCLEOTIDE SEQUENCE [LARGE SCALE GENOMIC DNA]</scope>
    <source>
        <strain evidence="1 2">1073</strain>
    </source>
</reference>